<dbReference type="InterPro" id="IPR036890">
    <property type="entry name" value="HATPase_C_sf"/>
</dbReference>
<keyword evidence="4" id="KW-0808">Transferase</keyword>
<evidence type="ECO:0000256" key="4">
    <source>
        <dbReference type="ARBA" id="ARBA00022679"/>
    </source>
</evidence>
<feature type="transmembrane region" description="Helical" evidence="8">
    <location>
        <begin position="360"/>
        <end position="382"/>
    </location>
</feature>
<dbReference type="Gene3D" id="3.40.50.2300">
    <property type="match status" value="1"/>
</dbReference>
<dbReference type="SUPFAM" id="SSF52172">
    <property type="entry name" value="CheY-like"/>
    <property type="match status" value="1"/>
</dbReference>
<keyword evidence="8" id="KW-1133">Transmembrane helix</keyword>
<keyword evidence="5 11" id="KW-0418">Kinase</keyword>
<feature type="domain" description="Histidine kinase" evidence="9">
    <location>
        <begin position="681"/>
        <end position="898"/>
    </location>
</feature>
<feature type="modified residue" description="4-aspartylphosphate" evidence="7">
    <location>
        <position position="969"/>
    </location>
</feature>
<dbReference type="RefSeq" id="WP_064042767.1">
    <property type="nucleotide sequence ID" value="NZ_LUUJ01000143.1"/>
</dbReference>
<dbReference type="AlphaFoldDB" id="A0A177MW44"/>
<evidence type="ECO:0000256" key="3">
    <source>
        <dbReference type="ARBA" id="ARBA00022553"/>
    </source>
</evidence>
<dbReference type="GO" id="GO:0000155">
    <property type="term" value="F:phosphorelay sensor kinase activity"/>
    <property type="evidence" value="ECO:0007669"/>
    <property type="project" value="InterPro"/>
</dbReference>
<dbReference type="EC" id="2.7.13.3" evidence="2"/>
<dbReference type="SUPFAM" id="SSF55874">
    <property type="entry name" value="ATPase domain of HSP90 chaperone/DNA topoisomerase II/histidine kinase"/>
    <property type="match status" value="1"/>
</dbReference>
<feature type="transmembrane region" description="Helical" evidence="8">
    <location>
        <begin position="74"/>
        <end position="96"/>
    </location>
</feature>
<reference evidence="11 12" key="1">
    <citation type="submission" date="2016-03" db="EMBL/GenBank/DDBJ databases">
        <authorList>
            <person name="Ploux O."/>
        </authorList>
    </citation>
    <scope>NUCLEOTIDE SEQUENCE [LARGE SCALE GENOMIC DNA]</scope>
    <source>
        <strain evidence="11 12">R-45378</strain>
    </source>
</reference>
<evidence type="ECO:0000313" key="11">
    <source>
        <dbReference type="EMBL" id="OAI09928.1"/>
    </source>
</evidence>
<dbReference type="PANTHER" id="PTHR43047">
    <property type="entry name" value="TWO-COMPONENT HISTIDINE PROTEIN KINASE"/>
    <property type="match status" value="1"/>
</dbReference>
<protein>
    <recommendedName>
        <fullName evidence="2">histidine kinase</fullName>
        <ecNumber evidence="2">2.7.13.3</ecNumber>
    </recommendedName>
</protein>
<feature type="transmembrane region" description="Helical" evidence="8">
    <location>
        <begin position="217"/>
        <end position="237"/>
    </location>
</feature>
<dbReference type="Gene3D" id="1.10.287.130">
    <property type="match status" value="1"/>
</dbReference>
<dbReference type="InterPro" id="IPR036097">
    <property type="entry name" value="HisK_dim/P_sf"/>
</dbReference>
<evidence type="ECO:0000256" key="5">
    <source>
        <dbReference type="ARBA" id="ARBA00022777"/>
    </source>
</evidence>
<feature type="transmembrane region" description="Helical" evidence="8">
    <location>
        <begin position="456"/>
        <end position="477"/>
    </location>
</feature>
<dbReference type="InterPro" id="IPR001789">
    <property type="entry name" value="Sig_transdc_resp-reg_receiver"/>
</dbReference>
<dbReference type="Gene3D" id="1.10.4160.10">
    <property type="entry name" value="Hydantoin permease"/>
    <property type="match status" value="1"/>
</dbReference>
<dbReference type="Gene3D" id="3.30.565.10">
    <property type="entry name" value="Histidine kinase-like ATPase, C-terminal domain"/>
    <property type="match status" value="1"/>
</dbReference>
<evidence type="ECO:0000256" key="6">
    <source>
        <dbReference type="ARBA" id="ARBA00023012"/>
    </source>
</evidence>
<dbReference type="EMBL" id="LUUJ01000143">
    <property type="protein sequence ID" value="OAI09928.1"/>
    <property type="molecule type" value="Genomic_DNA"/>
</dbReference>
<evidence type="ECO:0000259" key="9">
    <source>
        <dbReference type="PROSITE" id="PS50109"/>
    </source>
</evidence>
<accession>A0A177MW44</accession>
<dbReference type="PROSITE" id="PS50109">
    <property type="entry name" value="HIS_KIN"/>
    <property type="match status" value="1"/>
</dbReference>
<sequence>MKPIHQNITKIRRDYNALVANETLEDYALRYAPRSFRKWSEFQVANTAFGSTSFLVLEAIGGFLSINYGFTNAFWAIIAVGIVIFITSLPISYYAAKFHIDIDLLTRAAGFGYIGSTVTSLIYASFTFTLFALEASIMSLALELYFQIPLAYAHVASAVIVVPLVTFGITTISRMQLWTQPVWLLLLIAPYIAVARAEPEALLTLETYFWIAGSGQGFDWLLFGSAATVACSMVAQIGEQVDFLRFLPDQTEQNKWRWWAAMLAAGPGWVVFGVVRQLLGALLAHLAIRHGIPAEHAHEPTQMYLVAYNELFEDPNWALAATTLFVVLSQLKINVTNAYAGSLAWSNFFSRLTHSHPGRVVWLLFNVLIALLLMEFGVFGALEKVLGLFSNMSIAWISTVAAELMINKPLGLSPKEIEFKRAYLSDLNPVGMVSTFVASLVSILAYVGLFGEWPKAFSALIALGLAFALVPALAWFSQGKHYLARDRDERNRYARNTCSICENEFEHDDVAYCPAYGGSICSLCCTLDARCLDSCKVGFRFDDYLERMAKTAMPEFLSLHARMRLLRFGLLFGFLAILTGIFISIIYYQDLLSIRRDAAAFQLLLHNFLKIYASLLVFIGLCTWWLILNAESRRVAHEETAKQTQLLLQEIDEHKKTDSKLQQAMKLADSANQAKSRFLSSMSHEIRSPLNSIIGYAHILHQDPEIPPHRKQAVETLKRSGEHLSALVEDILDIARIEARKFELKYQPFNFPDFVEHLVHTYQVQAEDKGLSFKCQIGNHLPQRVRGDEKRVGQILINLLGNAVKFTERGEIVFRIGYSGGVASFQVIDSGAGIDEEHLQNIFQPFTRVNQATGNAVAGAGLGLTISKILTEVMGGELTVKSRPGEGSTFTVRLLLPSLGADTDPEPAAAIVGYAGARRRIMVVDDQREHRELLLAMLEPLGFYLSEADSGEQCLEKSAEDRPDLILLDISMSGMNGIETAMLLRERGCAVPIVILSANAYASDRMAALNAGCNDFLAKPIQVRELMHKLKLYLALEWLYRDEAAPAAAGERSVPVPPAELLADCVDCVRIGDLMGLKKVLQRLSVQHPQYAGFFAKLEGLANEFKLGRIRQLLNMTKQEAGR</sequence>
<evidence type="ECO:0000259" key="10">
    <source>
        <dbReference type="PROSITE" id="PS50110"/>
    </source>
</evidence>
<dbReference type="InterPro" id="IPR003594">
    <property type="entry name" value="HATPase_dom"/>
</dbReference>
<keyword evidence="8" id="KW-0812">Transmembrane</keyword>
<dbReference type="CDD" id="cd00082">
    <property type="entry name" value="HisKA"/>
    <property type="match status" value="1"/>
</dbReference>
<comment type="caution">
    <text evidence="11">The sequence shown here is derived from an EMBL/GenBank/DDBJ whole genome shotgun (WGS) entry which is preliminary data.</text>
</comment>
<comment type="catalytic activity">
    <reaction evidence="1">
        <text>ATP + protein L-histidine = ADP + protein N-phospho-L-histidine.</text>
        <dbReference type="EC" id="2.7.13.3"/>
    </reaction>
</comment>
<keyword evidence="3 7" id="KW-0597">Phosphoprotein</keyword>
<keyword evidence="8" id="KW-0472">Membrane</keyword>
<dbReference type="InterPro" id="IPR004358">
    <property type="entry name" value="Sig_transdc_His_kin-like_C"/>
</dbReference>
<dbReference type="CDD" id="cd17546">
    <property type="entry name" value="REC_hyHK_CKI1_RcsC-like"/>
    <property type="match status" value="1"/>
</dbReference>
<dbReference type="SMART" id="SM00387">
    <property type="entry name" value="HATPase_c"/>
    <property type="match status" value="1"/>
</dbReference>
<gene>
    <name evidence="11" type="ORF">A1507_22100</name>
</gene>
<evidence type="ECO:0000256" key="2">
    <source>
        <dbReference type="ARBA" id="ARBA00012438"/>
    </source>
</evidence>
<keyword evidence="6" id="KW-0902">Two-component regulatory system</keyword>
<evidence type="ECO:0000256" key="8">
    <source>
        <dbReference type="SAM" id="Phobius"/>
    </source>
</evidence>
<dbReference type="OrthoDB" id="6724607at2"/>
<dbReference type="SMART" id="SM00448">
    <property type="entry name" value="REC"/>
    <property type="match status" value="1"/>
</dbReference>
<proteinExistence type="predicted"/>
<feature type="domain" description="Response regulatory" evidence="10">
    <location>
        <begin position="920"/>
        <end position="1034"/>
    </location>
</feature>
<feature type="transmembrane region" description="Helical" evidence="8">
    <location>
        <begin position="44"/>
        <end position="68"/>
    </location>
</feature>
<evidence type="ECO:0000256" key="1">
    <source>
        <dbReference type="ARBA" id="ARBA00000085"/>
    </source>
</evidence>
<dbReference type="SUPFAM" id="SSF47384">
    <property type="entry name" value="Homodimeric domain of signal transducing histidine kinase"/>
    <property type="match status" value="1"/>
</dbReference>
<evidence type="ECO:0000256" key="7">
    <source>
        <dbReference type="PROSITE-ProRule" id="PRU00169"/>
    </source>
</evidence>
<dbReference type="FunFam" id="3.30.565.10:FF:000010">
    <property type="entry name" value="Sensor histidine kinase RcsC"/>
    <property type="match status" value="1"/>
</dbReference>
<dbReference type="Pfam" id="PF00072">
    <property type="entry name" value="Response_reg"/>
    <property type="match status" value="1"/>
</dbReference>
<feature type="transmembrane region" description="Helical" evidence="8">
    <location>
        <begin position="258"/>
        <end position="279"/>
    </location>
</feature>
<dbReference type="PRINTS" id="PR00344">
    <property type="entry name" value="BCTRLSENSOR"/>
</dbReference>
<dbReference type="CDD" id="cd16922">
    <property type="entry name" value="HATPase_EvgS-ArcB-TorS-like"/>
    <property type="match status" value="1"/>
</dbReference>
<dbReference type="InterPro" id="IPR003661">
    <property type="entry name" value="HisK_dim/P_dom"/>
</dbReference>
<name>A0A177MW44_9GAMM</name>
<feature type="transmembrane region" description="Helical" evidence="8">
    <location>
        <begin position="317"/>
        <end position="340"/>
    </location>
</feature>
<feature type="transmembrane region" description="Helical" evidence="8">
    <location>
        <begin position="144"/>
        <end position="165"/>
    </location>
</feature>
<dbReference type="PROSITE" id="PS50110">
    <property type="entry name" value="RESPONSE_REGULATORY"/>
    <property type="match status" value="1"/>
</dbReference>
<dbReference type="Pfam" id="PF02518">
    <property type="entry name" value="HATPase_c"/>
    <property type="match status" value="1"/>
</dbReference>
<dbReference type="InterPro" id="IPR011006">
    <property type="entry name" value="CheY-like_superfamily"/>
</dbReference>
<feature type="transmembrane region" description="Helical" evidence="8">
    <location>
        <begin position="177"/>
        <end position="197"/>
    </location>
</feature>
<feature type="transmembrane region" description="Helical" evidence="8">
    <location>
        <begin position="565"/>
        <end position="588"/>
    </location>
</feature>
<dbReference type="Pfam" id="PF00512">
    <property type="entry name" value="HisKA"/>
    <property type="match status" value="1"/>
</dbReference>
<feature type="transmembrane region" description="Helical" evidence="8">
    <location>
        <begin position="108"/>
        <end position="132"/>
    </location>
</feature>
<evidence type="ECO:0000313" key="12">
    <source>
        <dbReference type="Proteomes" id="UP000077857"/>
    </source>
</evidence>
<dbReference type="SMART" id="SM00388">
    <property type="entry name" value="HisKA"/>
    <property type="match status" value="1"/>
</dbReference>
<dbReference type="Proteomes" id="UP000077857">
    <property type="component" value="Unassembled WGS sequence"/>
</dbReference>
<feature type="transmembrane region" description="Helical" evidence="8">
    <location>
        <begin position="427"/>
        <end position="450"/>
    </location>
</feature>
<dbReference type="InterPro" id="IPR005467">
    <property type="entry name" value="His_kinase_dom"/>
</dbReference>
<feature type="transmembrane region" description="Helical" evidence="8">
    <location>
        <begin position="608"/>
        <end position="628"/>
    </location>
</feature>
<organism evidence="11 12">
    <name type="scientific">Methylomonas koyamae</name>
    <dbReference type="NCBI Taxonomy" id="702114"/>
    <lineage>
        <taxon>Bacteria</taxon>
        <taxon>Pseudomonadati</taxon>
        <taxon>Pseudomonadota</taxon>
        <taxon>Gammaproteobacteria</taxon>
        <taxon>Methylococcales</taxon>
        <taxon>Methylococcaceae</taxon>
        <taxon>Methylomonas</taxon>
    </lineage>
</organism>